<evidence type="ECO:0000313" key="1">
    <source>
        <dbReference type="EMBL" id="KAA8905843.1"/>
    </source>
</evidence>
<dbReference type="EMBL" id="VXIS01000095">
    <property type="protein sequence ID" value="KAA8905843.1"/>
    <property type="molecule type" value="Genomic_DNA"/>
</dbReference>
<protein>
    <submittedName>
        <fullName evidence="1">Uncharacterized protein</fullName>
    </submittedName>
</protein>
<organism evidence="1 2">
    <name type="scientific">Sphaerosporella brunnea</name>
    <dbReference type="NCBI Taxonomy" id="1250544"/>
    <lineage>
        <taxon>Eukaryota</taxon>
        <taxon>Fungi</taxon>
        <taxon>Dikarya</taxon>
        <taxon>Ascomycota</taxon>
        <taxon>Pezizomycotina</taxon>
        <taxon>Pezizomycetes</taxon>
        <taxon>Pezizales</taxon>
        <taxon>Pyronemataceae</taxon>
        <taxon>Sphaerosporella</taxon>
    </lineage>
</organism>
<proteinExistence type="predicted"/>
<evidence type="ECO:0000313" key="2">
    <source>
        <dbReference type="Proteomes" id="UP000326924"/>
    </source>
</evidence>
<dbReference type="InParanoid" id="A0A5J5EXI9"/>
<keyword evidence="2" id="KW-1185">Reference proteome</keyword>
<accession>A0A5J5EXI9</accession>
<dbReference type="Proteomes" id="UP000326924">
    <property type="component" value="Unassembled WGS sequence"/>
</dbReference>
<dbReference type="AlphaFoldDB" id="A0A5J5EXI9"/>
<sequence>MLRMRFLSTFKRDHLPLEYDVTHDDVECIKEGNSQAHDPDPVGDADLYLQGERINGNAFKVLYGFSPGCVSTLKKYAKLMDALVDHAEFAKNGETSEELRTTFSQIVSTVDSHNLKWLDAQINLPGSPFCDLLRRLKDERRRLWAVRRT</sequence>
<gene>
    <name evidence="1" type="ORF">FN846DRAFT_730905</name>
</gene>
<comment type="caution">
    <text evidence="1">The sequence shown here is derived from an EMBL/GenBank/DDBJ whole genome shotgun (WGS) entry which is preliminary data.</text>
</comment>
<reference evidence="1 2" key="1">
    <citation type="submission" date="2019-09" db="EMBL/GenBank/DDBJ databases">
        <title>Draft genome of the ectomycorrhizal ascomycete Sphaerosporella brunnea.</title>
        <authorList>
            <consortium name="DOE Joint Genome Institute"/>
            <person name="Benucci G.M."/>
            <person name="Marozzi G."/>
            <person name="Antonielli L."/>
            <person name="Sanchez S."/>
            <person name="Marco P."/>
            <person name="Wang X."/>
            <person name="Falini L.B."/>
            <person name="Barry K."/>
            <person name="Haridas S."/>
            <person name="Lipzen A."/>
            <person name="Labutti K."/>
            <person name="Grigoriev I.V."/>
            <person name="Murat C."/>
            <person name="Martin F."/>
            <person name="Albertini E."/>
            <person name="Donnini D."/>
            <person name="Bonito G."/>
        </authorList>
    </citation>
    <scope>NUCLEOTIDE SEQUENCE [LARGE SCALE GENOMIC DNA]</scope>
    <source>
        <strain evidence="1 2">Sb_GMNB300</strain>
    </source>
</reference>
<name>A0A5J5EXI9_9PEZI</name>